<sequence length="113" mass="13066">MSIITSIKQLIDKGYVFSPLQSSGEKNKSLATFIEGRKNNHKRIALKVFFNNTKAGRSYDNSLPLEKNIYKHLLAPLITQRHTPNILKYFGSFSEPFIEFRDTLTKCRNELDE</sequence>
<name>A0A383ETU1_9ZZZZ</name>
<protein>
    <submittedName>
        <fullName evidence="1">Uncharacterized protein</fullName>
    </submittedName>
</protein>
<reference evidence="1" key="1">
    <citation type="submission" date="2018-05" db="EMBL/GenBank/DDBJ databases">
        <authorList>
            <person name="Lanie J.A."/>
            <person name="Ng W.-L."/>
            <person name="Kazmierczak K.M."/>
            <person name="Andrzejewski T.M."/>
            <person name="Davidsen T.M."/>
            <person name="Wayne K.J."/>
            <person name="Tettelin H."/>
            <person name="Glass J.I."/>
            <person name="Rusch D."/>
            <person name="Podicherti R."/>
            <person name="Tsui H.-C.T."/>
            <person name="Winkler M.E."/>
        </authorList>
    </citation>
    <scope>NUCLEOTIDE SEQUENCE</scope>
</reference>
<evidence type="ECO:0000313" key="1">
    <source>
        <dbReference type="EMBL" id="SVE60267.1"/>
    </source>
</evidence>
<proteinExistence type="predicted"/>
<organism evidence="1">
    <name type="scientific">marine metagenome</name>
    <dbReference type="NCBI Taxonomy" id="408172"/>
    <lineage>
        <taxon>unclassified sequences</taxon>
        <taxon>metagenomes</taxon>
        <taxon>ecological metagenomes</taxon>
    </lineage>
</organism>
<gene>
    <name evidence="1" type="ORF">METZ01_LOCUS513121</name>
</gene>
<dbReference type="EMBL" id="UINC01228802">
    <property type="protein sequence ID" value="SVE60267.1"/>
    <property type="molecule type" value="Genomic_DNA"/>
</dbReference>
<accession>A0A383ETU1</accession>
<dbReference type="AlphaFoldDB" id="A0A383ETU1"/>
<feature type="non-terminal residue" evidence="1">
    <location>
        <position position="113"/>
    </location>
</feature>